<evidence type="ECO:0000259" key="6">
    <source>
        <dbReference type="Pfam" id="PF14493"/>
    </source>
</evidence>
<keyword evidence="2" id="KW-0479">Metal-binding</keyword>
<feature type="region of interest" description="Disordered" evidence="5">
    <location>
        <begin position="416"/>
        <end position="436"/>
    </location>
</feature>
<sequence length="475" mass="51579">MGQAFELEEVSDMELASLDSLLLTAEAHQEDQRGSDQAAARLLMPAAPAHRKEDFQKRMSTCISASGFDASQHATASFQPAVDARNTEQSAHNAVPTAVALRVGSDPGHVRKQRSGRRLPASMDASQPQPPSKSKMPFLTFIGRTVYPTTSGDINHHCERLLASGCTVVGMDTEWRVTYRANEAPRRTALLQICYQHQQTVPRDDGAVDAADYTCLLLPIFHTGIPVMLGRLLANQDIAKAGVGILGDAHKLQRDYGAASEGLNWEASPLSPRQQAYAAADAYASLRLCQVLMAMPLRPRPDIPVPSGLPAASSKTQQTGQAVPQLVPAVAQPAKVQPAMQTVYNMFTEQAMSIEAIAAARRVQRDTVESYLAECITAGLAYDWQRMAVTDAMRDRIHFGLASLFKQHALQVTETSTDCSDNGNAQAASRPKDPMAELTQRGLGIRDLKETLPEVIRWGQIRLAVAHIGRTGLIL</sequence>
<evidence type="ECO:0000256" key="3">
    <source>
        <dbReference type="ARBA" id="ARBA00022801"/>
    </source>
</evidence>
<dbReference type="InterPro" id="IPR029491">
    <property type="entry name" value="Helicase_HTH"/>
</dbReference>
<evidence type="ECO:0000313" key="7">
    <source>
        <dbReference type="EMBL" id="KAK9834364.1"/>
    </source>
</evidence>
<proteinExistence type="predicted"/>
<dbReference type="PANTHER" id="PTHR13620">
    <property type="entry name" value="3-5 EXONUCLEASE"/>
    <property type="match status" value="1"/>
</dbReference>
<feature type="compositionally biased region" description="Polar residues" evidence="5">
    <location>
        <begin position="416"/>
        <end position="427"/>
    </location>
</feature>
<dbReference type="GO" id="GO:0003676">
    <property type="term" value="F:nucleic acid binding"/>
    <property type="evidence" value="ECO:0007669"/>
    <property type="project" value="InterPro"/>
</dbReference>
<evidence type="ECO:0000256" key="2">
    <source>
        <dbReference type="ARBA" id="ARBA00022723"/>
    </source>
</evidence>
<dbReference type="InterPro" id="IPR036397">
    <property type="entry name" value="RNaseH_sf"/>
</dbReference>
<reference evidence="7 8" key="1">
    <citation type="journal article" date="2024" name="Nat. Commun.">
        <title>Phylogenomics reveals the evolutionary origins of lichenization in chlorophyte algae.</title>
        <authorList>
            <person name="Puginier C."/>
            <person name="Libourel C."/>
            <person name="Otte J."/>
            <person name="Skaloud P."/>
            <person name="Haon M."/>
            <person name="Grisel S."/>
            <person name="Petersen M."/>
            <person name="Berrin J.G."/>
            <person name="Delaux P.M."/>
            <person name="Dal Grande F."/>
            <person name="Keller J."/>
        </authorList>
    </citation>
    <scope>NUCLEOTIDE SEQUENCE [LARGE SCALE GENOMIC DNA]</scope>
    <source>
        <strain evidence="7 8">SAG 2523</strain>
    </source>
</reference>
<dbReference type="PANTHER" id="PTHR13620:SF109">
    <property type="entry name" value="3'-5' EXONUCLEASE"/>
    <property type="match status" value="1"/>
</dbReference>
<evidence type="ECO:0000256" key="1">
    <source>
        <dbReference type="ARBA" id="ARBA00022722"/>
    </source>
</evidence>
<feature type="region of interest" description="Disordered" evidence="5">
    <location>
        <begin position="104"/>
        <end position="135"/>
    </location>
</feature>
<comment type="caution">
    <text evidence="7">The sequence shown here is derived from an EMBL/GenBank/DDBJ whole genome shotgun (WGS) entry which is preliminary data.</text>
</comment>
<dbReference type="InterPro" id="IPR051132">
    <property type="entry name" value="3-5_Exonuclease_domain"/>
</dbReference>
<keyword evidence="8" id="KW-1185">Reference proteome</keyword>
<dbReference type="EMBL" id="JALJOV010002105">
    <property type="protein sequence ID" value="KAK9834364.1"/>
    <property type="molecule type" value="Genomic_DNA"/>
</dbReference>
<dbReference type="GO" id="GO:0008408">
    <property type="term" value="F:3'-5' exonuclease activity"/>
    <property type="evidence" value="ECO:0007669"/>
    <property type="project" value="TreeGrafter"/>
</dbReference>
<accession>A0AAW1RKQ3</accession>
<protein>
    <recommendedName>
        <fullName evidence="6">Helicase Helix-turn-helix domain-containing protein</fullName>
    </recommendedName>
</protein>
<feature type="domain" description="Helicase Helix-turn-helix" evidence="6">
    <location>
        <begin position="340"/>
        <end position="464"/>
    </location>
</feature>
<evidence type="ECO:0000313" key="8">
    <source>
        <dbReference type="Proteomes" id="UP001485043"/>
    </source>
</evidence>
<dbReference type="Proteomes" id="UP001485043">
    <property type="component" value="Unassembled WGS sequence"/>
</dbReference>
<dbReference type="GO" id="GO:0046872">
    <property type="term" value="F:metal ion binding"/>
    <property type="evidence" value="ECO:0007669"/>
    <property type="project" value="UniProtKB-KW"/>
</dbReference>
<dbReference type="Gene3D" id="3.30.420.10">
    <property type="entry name" value="Ribonuclease H-like superfamily/Ribonuclease H"/>
    <property type="match status" value="2"/>
</dbReference>
<keyword evidence="3" id="KW-0378">Hydrolase</keyword>
<gene>
    <name evidence="7" type="ORF">WJX84_009367</name>
</gene>
<evidence type="ECO:0000256" key="4">
    <source>
        <dbReference type="ARBA" id="ARBA00022839"/>
    </source>
</evidence>
<keyword evidence="1" id="KW-0540">Nuclease</keyword>
<keyword evidence="4" id="KW-0269">Exonuclease</keyword>
<dbReference type="SUPFAM" id="SSF53098">
    <property type="entry name" value="Ribonuclease H-like"/>
    <property type="match status" value="1"/>
</dbReference>
<dbReference type="AlphaFoldDB" id="A0AAW1RKQ3"/>
<dbReference type="InterPro" id="IPR012337">
    <property type="entry name" value="RNaseH-like_sf"/>
</dbReference>
<name>A0AAW1RKQ3_9CHLO</name>
<evidence type="ECO:0000256" key="5">
    <source>
        <dbReference type="SAM" id="MobiDB-lite"/>
    </source>
</evidence>
<dbReference type="Pfam" id="PF14493">
    <property type="entry name" value="HTH_40"/>
    <property type="match status" value="1"/>
</dbReference>
<organism evidence="7 8">
    <name type="scientific">Apatococcus fuscideae</name>
    <dbReference type="NCBI Taxonomy" id="2026836"/>
    <lineage>
        <taxon>Eukaryota</taxon>
        <taxon>Viridiplantae</taxon>
        <taxon>Chlorophyta</taxon>
        <taxon>core chlorophytes</taxon>
        <taxon>Trebouxiophyceae</taxon>
        <taxon>Chlorellales</taxon>
        <taxon>Chlorellaceae</taxon>
        <taxon>Apatococcus</taxon>
    </lineage>
</organism>